<keyword evidence="6" id="KW-0539">Nucleus</keyword>
<dbReference type="Gene3D" id="2.30.30.30">
    <property type="match status" value="3"/>
</dbReference>
<evidence type="ECO:0000256" key="3">
    <source>
        <dbReference type="ARBA" id="ARBA00020181"/>
    </source>
</evidence>
<protein>
    <recommendedName>
        <fullName evidence="3">Transcription elongation factor SPT5</fullName>
    </recommendedName>
    <alternativeName>
        <fullName evidence="4">Transcription elongation factor spt5</fullName>
    </alternativeName>
</protein>
<proteinExistence type="inferred from homology"/>
<keyword evidence="11" id="KW-1185">Reference proteome</keyword>
<dbReference type="InterPro" id="IPR014722">
    <property type="entry name" value="Rib_uL2_dom2"/>
</dbReference>
<evidence type="ECO:0000313" key="10">
    <source>
        <dbReference type="EMBL" id="RXI07749.1"/>
    </source>
</evidence>
<feature type="compositionally biased region" description="Acidic residues" evidence="7">
    <location>
        <begin position="12"/>
        <end position="31"/>
    </location>
</feature>
<dbReference type="EMBL" id="RDQH01000327">
    <property type="protein sequence ID" value="RXI07749.1"/>
    <property type="molecule type" value="Genomic_DNA"/>
</dbReference>
<keyword evidence="5" id="KW-0804">Transcription</keyword>
<dbReference type="InterPro" id="IPR036735">
    <property type="entry name" value="NGN_dom_sf"/>
</dbReference>
<evidence type="ECO:0000313" key="11">
    <source>
        <dbReference type="Proteomes" id="UP000290289"/>
    </source>
</evidence>
<dbReference type="InterPro" id="IPR039659">
    <property type="entry name" value="SPT5"/>
</dbReference>
<dbReference type="InterPro" id="IPR005824">
    <property type="entry name" value="KOW"/>
</dbReference>
<feature type="domain" description="KOW" evidence="9">
    <location>
        <begin position="403"/>
        <end position="430"/>
    </location>
</feature>
<feature type="compositionally biased region" description="Basic and acidic residues" evidence="7">
    <location>
        <begin position="652"/>
        <end position="663"/>
    </location>
</feature>
<evidence type="ECO:0000256" key="7">
    <source>
        <dbReference type="SAM" id="MobiDB-lite"/>
    </source>
</evidence>
<dbReference type="Pfam" id="PF11942">
    <property type="entry name" value="Spt5_N"/>
    <property type="match status" value="1"/>
</dbReference>
<dbReference type="CDD" id="cd09888">
    <property type="entry name" value="NGN_Euk"/>
    <property type="match status" value="1"/>
</dbReference>
<dbReference type="Pfam" id="PF03439">
    <property type="entry name" value="Spt5-NGN"/>
    <property type="match status" value="1"/>
</dbReference>
<dbReference type="InterPro" id="IPR041975">
    <property type="entry name" value="KOW_Spt5_2"/>
</dbReference>
<sequence>MKRRGRENSFYEQEEDPEEALFDDEDGEEKEEERQGGGSDRKRRRSDRREDFASKFLDIEAEVDSEEEDYESEPEDDGFIAQPGDDPNPSDGEDDGDVRRAKHGRLLFPEELESEKDIEELERRVQGHFDSHQIQFDDGDDDDEIGQQARLPCVRDPKLWMVKCAIGHEREVALCLAQKCINQKSNPSHMIRSAIALDNLKNYIYVEADKEAHVREACKGMRYVLTAQKIVLVPIKEMVGVVSVERKPSVDVSVDSWVRMKRVKMYEGDLGRVVDVDDVRRRVTVKLIPRIDFPELARKLEGLGLQKKRFVPPPARLMNIDEAERVLGIRVKETRDRATGEYFDKIGDMKFKHGFLYKTVAMSSISWHNVNPTLDELEKFRKPAGNENADRGDDMFSNRYKGEFMKGDAVVVVKGDLINLAGRVEKAEGGNVHMRPDMKGLPETLEINKNNLCKYFKIGNHVKVTSGSQKGAAGMVVKVDQQHGLVTIITDKTKKHVCVFADDVVESFGATGDDANGVSSFSRFGHYRTPSTFSGGRRRGPDANGLDAGTRVKIRQGVYKGYRGRVVEVKGQNLLVELESQMKIVTVDRRSCVSDSDNFAAFGTLYRYGNGMRGTETPMRDPRATPLHSFMTTPMRDPNATPLHSYMTTPMRDPRETPIHDGMKTSMLY</sequence>
<dbReference type="InterPro" id="IPR022581">
    <property type="entry name" value="Spt5_N"/>
</dbReference>
<dbReference type="GO" id="GO:0006368">
    <property type="term" value="P:transcription elongation by RNA polymerase II"/>
    <property type="evidence" value="ECO:0007669"/>
    <property type="project" value="TreeGrafter"/>
</dbReference>
<dbReference type="InterPro" id="IPR041978">
    <property type="entry name" value="KOW_Spt5_5"/>
</dbReference>
<dbReference type="FunFam" id="3.30.70.940:FF:000005">
    <property type="entry name" value="Transcription elongation factor SPT5"/>
    <property type="match status" value="1"/>
</dbReference>
<evidence type="ECO:0000259" key="9">
    <source>
        <dbReference type="SMART" id="SM00739"/>
    </source>
</evidence>
<dbReference type="GO" id="GO:0032044">
    <property type="term" value="C:DSIF complex"/>
    <property type="evidence" value="ECO:0007669"/>
    <property type="project" value="TreeGrafter"/>
</dbReference>
<comment type="similarity">
    <text evidence="2">Belongs to the SPT5 family.</text>
</comment>
<dbReference type="InterPro" id="IPR041976">
    <property type="entry name" value="KOW_Spt5_3"/>
</dbReference>
<evidence type="ECO:0000256" key="4">
    <source>
        <dbReference type="ARBA" id="ARBA00021370"/>
    </source>
</evidence>
<dbReference type="InterPro" id="IPR008991">
    <property type="entry name" value="Translation_prot_SH3-like_sf"/>
</dbReference>
<dbReference type="Pfam" id="PF23290">
    <property type="entry name" value="KOW5_SPT5"/>
    <property type="match status" value="1"/>
</dbReference>
<dbReference type="GO" id="GO:0032784">
    <property type="term" value="P:regulation of DNA-templated transcription elongation"/>
    <property type="evidence" value="ECO:0007669"/>
    <property type="project" value="InterPro"/>
</dbReference>
<dbReference type="GO" id="GO:0003729">
    <property type="term" value="F:mRNA binding"/>
    <property type="evidence" value="ECO:0007669"/>
    <property type="project" value="TreeGrafter"/>
</dbReference>
<feature type="domain" description="KOW" evidence="9">
    <location>
        <begin position="455"/>
        <end position="482"/>
    </location>
</feature>
<dbReference type="GO" id="GO:0006357">
    <property type="term" value="P:regulation of transcription by RNA polymerase II"/>
    <property type="evidence" value="ECO:0007669"/>
    <property type="project" value="InterPro"/>
</dbReference>
<feature type="compositionally biased region" description="Acidic residues" evidence="7">
    <location>
        <begin position="59"/>
        <end position="78"/>
    </location>
</feature>
<comment type="subcellular location">
    <subcellularLocation>
        <location evidence="1">Nucleus</location>
    </subcellularLocation>
</comment>
<reference evidence="10 11" key="1">
    <citation type="submission" date="2018-10" db="EMBL/GenBank/DDBJ databases">
        <title>A high-quality apple genome assembly.</title>
        <authorList>
            <person name="Hu J."/>
        </authorList>
    </citation>
    <scope>NUCLEOTIDE SEQUENCE [LARGE SCALE GENOMIC DNA]</scope>
    <source>
        <strain evidence="11">cv. HFTH1</strain>
        <tissue evidence="10">Young leaf</tissue>
    </source>
</reference>
<dbReference type="STRING" id="3750.A0A498KHV3"/>
<evidence type="ECO:0000256" key="1">
    <source>
        <dbReference type="ARBA" id="ARBA00004123"/>
    </source>
</evidence>
<name>A0A498KHV3_MALDO</name>
<evidence type="ECO:0000256" key="2">
    <source>
        <dbReference type="ARBA" id="ARBA00006956"/>
    </source>
</evidence>
<evidence type="ECO:0000256" key="5">
    <source>
        <dbReference type="ARBA" id="ARBA00023163"/>
    </source>
</evidence>
<feature type="domain" description="NusG-like N-terminal" evidence="8">
    <location>
        <begin position="156"/>
        <end position="245"/>
    </location>
</feature>
<dbReference type="SMART" id="SM00738">
    <property type="entry name" value="NGN"/>
    <property type="match status" value="1"/>
</dbReference>
<dbReference type="InterPro" id="IPR039385">
    <property type="entry name" value="NGN_Euk"/>
</dbReference>
<dbReference type="SUPFAM" id="SSF50104">
    <property type="entry name" value="Translation proteins SH3-like domain"/>
    <property type="match status" value="1"/>
</dbReference>
<gene>
    <name evidence="10" type="ORF">DVH24_009780</name>
</gene>
<dbReference type="SMART" id="SM00739">
    <property type="entry name" value="KOW"/>
    <property type="match status" value="3"/>
</dbReference>
<organism evidence="10 11">
    <name type="scientific">Malus domestica</name>
    <name type="common">Apple</name>
    <name type="synonym">Pyrus malus</name>
    <dbReference type="NCBI Taxonomy" id="3750"/>
    <lineage>
        <taxon>Eukaryota</taxon>
        <taxon>Viridiplantae</taxon>
        <taxon>Streptophyta</taxon>
        <taxon>Embryophyta</taxon>
        <taxon>Tracheophyta</taxon>
        <taxon>Spermatophyta</taxon>
        <taxon>Magnoliopsida</taxon>
        <taxon>eudicotyledons</taxon>
        <taxon>Gunneridae</taxon>
        <taxon>Pentapetalae</taxon>
        <taxon>rosids</taxon>
        <taxon>fabids</taxon>
        <taxon>Rosales</taxon>
        <taxon>Rosaceae</taxon>
        <taxon>Amygdaloideae</taxon>
        <taxon>Maleae</taxon>
        <taxon>Malus</taxon>
    </lineage>
</organism>
<feature type="domain" description="KOW" evidence="9">
    <location>
        <begin position="545"/>
        <end position="572"/>
    </location>
</feature>
<feature type="region of interest" description="Disordered" evidence="7">
    <location>
        <begin position="629"/>
        <end position="669"/>
    </location>
</feature>
<dbReference type="InterPro" id="IPR041973">
    <property type="entry name" value="KOW_Spt5_1"/>
</dbReference>
<evidence type="ECO:0000259" key="8">
    <source>
        <dbReference type="SMART" id="SM00738"/>
    </source>
</evidence>
<dbReference type="InterPro" id="IPR006645">
    <property type="entry name" value="NGN-like_dom"/>
</dbReference>
<dbReference type="AlphaFoldDB" id="A0A498KHV3"/>
<dbReference type="CDD" id="cd06083">
    <property type="entry name" value="KOW_Spt5_3"/>
    <property type="match status" value="1"/>
</dbReference>
<dbReference type="InterPro" id="IPR005100">
    <property type="entry name" value="NGN-domain"/>
</dbReference>
<dbReference type="Gene3D" id="3.30.70.940">
    <property type="entry name" value="NusG, N-terminal domain"/>
    <property type="match status" value="1"/>
</dbReference>
<feature type="region of interest" description="Disordered" evidence="7">
    <location>
        <begin position="1"/>
        <end position="98"/>
    </location>
</feature>
<evidence type="ECO:0000256" key="6">
    <source>
        <dbReference type="ARBA" id="ARBA00023242"/>
    </source>
</evidence>
<accession>A0A498KHV3</accession>
<dbReference type="Proteomes" id="UP000290289">
    <property type="component" value="Chromosome 1"/>
</dbReference>
<dbReference type="Pfam" id="PF23042">
    <property type="entry name" value="KOW1_SPT5"/>
    <property type="match status" value="1"/>
</dbReference>
<dbReference type="Pfam" id="PF23284">
    <property type="entry name" value="KOW2_Spt5"/>
    <property type="match status" value="1"/>
</dbReference>
<dbReference type="PANTHER" id="PTHR11125:SF7">
    <property type="entry name" value="TRANSCRIPTION ELONGATION FACTOR SPT5"/>
    <property type="match status" value="1"/>
</dbReference>
<dbReference type="CDD" id="cd06082">
    <property type="entry name" value="KOW_Spt5_2"/>
    <property type="match status" value="1"/>
</dbReference>
<dbReference type="PANTHER" id="PTHR11125">
    <property type="entry name" value="SUPPRESSOR OF TY 5"/>
    <property type="match status" value="1"/>
</dbReference>
<comment type="caution">
    <text evidence="10">The sequence shown here is derived from an EMBL/GenBank/DDBJ whole genome shotgun (WGS) entry which is preliminary data.</text>
</comment>